<feature type="compositionally biased region" description="Low complexity" evidence="1">
    <location>
        <begin position="438"/>
        <end position="460"/>
    </location>
</feature>
<protein>
    <recommendedName>
        <fullName evidence="2">WH2 domain-containing protein</fullName>
    </recommendedName>
</protein>
<dbReference type="EMBL" id="BTSX01000003">
    <property type="protein sequence ID" value="GMS89706.1"/>
    <property type="molecule type" value="Genomic_DNA"/>
</dbReference>
<organism evidence="3 4">
    <name type="scientific">Pristionchus entomophagus</name>
    <dbReference type="NCBI Taxonomy" id="358040"/>
    <lineage>
        <taxon>Eukaryota</taxon>
        <taxon>Metazoa</taxon>
        <taxon>Ecdysozoa</taxon>
        <taxon>Nematoda</taxon>
        <taxon>Chromadorea</taxon>
        <taxon>Rhabditida</taxon>
        <taxon>Rhabditina</taxon>
        <taxon>Diplogasteromorpha</taxon>
        <taxon>Diplogasteroidea</taxon>
        <taxon>Neodiplogasteridae</taxon>
        <taxon>Pristionchus</taxon>
    </lineage>
</organism>
<comment type="caution">
    <text evidence="3">The sequence shown here is derived from an EMBL/GenBank/DDBJ whole genome shotgun (WGS) entry which is preliminary data.</text>
</comment>
<feature type="compositionally biased region" description="Basic and acidic residues" evidence="1">
    <location>
        <begin position="462"/>
        <end position="504"/>
    </location>
</feature>
<feature type="region of interest" description="Disordered" evidence="1">
    <location>
        <begin position="726"/>
        <end position="752"/>
    </location>
</feature>
<accession>A0AAV5TDL2</accession>
<feature type="compositionally biased region" description="Basic and acidic residues" evidence="1">
    <location>
        <begin position="682"/>
        <end position="694"/>
    </location>
</feature>
<feature type="compositionally biased region" description="Basic and acidic residues" evidence="1">
    <location>
        <begin position="409"/>
        <end position="431"/>
    </location>
</feature>
<feature type="region of interest" description="Disordered" evidence="1">
    <location>
        <begin position="381"/>
        <end position="514"/>
    </location>
</feature>
<feature type="domain" description="WH2" evidence="2">
    <location>
        <begin position="884"/>
        <end position="901"/>
    </location>
</feature>
<proteinExistence type="predicted"/>
<feature type="compositionally biased region" description="Basic and acidic residues" evidence="1">
    <location>
        <begin position="67"/>
        <end position="88"/>
    </location>
</feature>
<sequence>QVKVAGKQKGPGLFGSLFGRKKNKKNKNAVPTATPEYPKDPAPSSLSVNDIRIEPTEIEYDLPVEPIVKKEEKKEERKKERKEERKESNSNGVTMIEIPPIQIDEEVIIEVESRRREEDRERKEEKRRDSDLPSRESRKRAPAPPPPLSPEQLQQLQDREVKYTIKKPVDSLSPSSQTSDQLRDLASSGAPTPQPTRELPVSRGIVVEVHPNHPAVRSRESREEEPTIREYSRREERIRERVEEDYPLYRSPPPSSVSPMPKLPAMRVTVDRRPPSPPPPQPQSPVTRVVESRREYSRDTVVTENRSRTVVRTKEVVRENAQPLTDEERMLQKKYDHLKAKFDRWQYLKSTDKENPETKKLQAELMVEHDRVVALLSTLYPSDSSAASSQKASPQAPRNGQMKSPVPKQETEKRSEAPRLEERTERKKREAPLPSSPTPSSSGLSSYSASSSLSSPNSGGKYTRDLNDNLIRRPPKEVETMERRKKNRVIEERVEREQRGERPKSLLIPAPDYETTPSVDYRASTLNQSEFFGPSIPYYDSRSRTASDPKHVRKESTSSYSSSTLSRRDQARSQLEWEKEQQMRAEEELRRVRQRQHHVRDSSAPLSHRSTDSSSYKTISSGKSNNQSEARTVVQDAGRLSLDSTKQAKRISRDPPVVYGERSFTLPKKSSLPAPPPLVSTQERKEERTPRMQEPRVPSIPRPSALPPTPPVVIRTTAHEVIRPTPVKAVAAPPPPTPAATPVTPAQSTMRDVPVRLIGATKKTSGESRPQIAKEEFSVATLKKVGPPREQNVIAVGRVVDTPTKMPSSSIPPAPPLPPVLHPVSSPSSGPPPAPPPPPPVTVSSPRTAITADALKGVQLKSAKERPVHQSTRTPAMPQTPTDVKDQLMAQIRGGVALRKVNSPAKVQ</sequence>
<feature type="region of interest" description="Disordered" evidence="1">
    <location>
        <begin position="800"/>
        <end position="883"/>
    </location>
</feature>
<feature type="compositionally biased region" description="Pro residues" evidence="1">
    <location>
        <begin position="698"/>
        <end position="711"/>
    </location>
</feature>
<feature type="compositionally biased region" description="Basic and acidic residues" evidence="1">
    <location>
        <begin position="111"/>
        <end position="136"/>
    </location>
</feature>
<evidence type="ECO:0000313" key="3">
    <source>
        <dbReference type="EMBL" id="GMS89706.1"/>
    </source>
</evidence>
<evidence type="ECO:0000259" key="2">
    <source>
        <dbReference type="PROSITE" id="PS51082"/>
    </source>
</evidence>
<feature type="compositionally biased region" description="Low complexity" evidence="1">
    <location>
        <begin position="612"/>
        <end position="624"/>
    </location>
</feature>
<dbReference type="AlphaFoldDB" id="A0AAV5TDL2"/>
<feature type="non-terminal residue" evidence="3">
    <location>
        <position position="1"/>
    </location>
</feature>
<gene>
    <name evidence="3" type="ORF">PENTCL1PPCAC_11881</name>
</gene>
<evidence type="ECO:0000313" key="4">
    <source>
        <dbReference type="Proteomes" id="UP001432027"/>
    </source>
</evidence>
<feature type="compositionally biased region" description="Basic and acidic residues" evidence="1">
    <location>
        <begin position="566"/>
        <end position="591"/>
    </location>
</feature>
<feature type="compositionally biased region" description="Pro residues" evidence="1">
    <location>
        <begin position="829"/>
        <end position="841"/>
    </location>
</feature>
<dbReference type="Proteomes" id="UP001432027">
    <property type="component" value="Unassembled WGS sequence"/>
</dbReference>
<keyword evidence="4" id="KW-1185">Reference proteome</keyword>
<reference evidence="3" key="1">
    <citation type="submission" date="2023-10" db="EMBL/GenBank/DDBJ databases">
        <title>Genome assembly of Pristionchus species.</title>
        <authorList>
            <person name="Yoshida K."/>
            <person name="Sommer R.J."/>
        </authorList>
    </citation>
    <scope>NUCLEOTIDE SEQUENCE</scope>
    <source>
        <strain evidence="3">RS0144</strain>
    </source>
</reference>
<evidence type="ECO:0000256" key="1">
    <source>
        <dbReference type="SAM" id="MobiDB-lite"/>
    </source>
</evidence>
<feature type="compositionally biased region" description="Basic and acidic residues" evidence="1">
    <location>
        <begin position="217"/>
        <end position="244"/>
    </location>
</feature>
<feature type="compositionally biased region" description="Low complexity" evidence="1">
    <location>
        <begin position="381"/>
        <end position="397"/>
    </location>
</feature>
<feature type="compositionally biased region" description="Polar residues" evidence="1">
    <location>
        <begin position="869"/>
        <end position="882"/>
    </location>
</feature>
<dbReference type="PROSITE" id="PS51082">
    <property type="entry name" value="WH2"/>
    <property type="match status" value="1"/>
</dbReference>
<name>A0AAV5TDL2_9BILA</name>
<feature type="region of interest" description="Disordered" evidence="1">
    <location>
        <begin position="530"/>
        <end position="711"/>
    </location>
</feature>
<dbReference type="InterPro" id="IPR003124">
    <property type="entry name" value="WH2_dom"/>
</dbReference>
<feature type="compositionally biased region" description="Basic and acidic residues" evidence="1">
    <location>
        <begin position="157"/>
        <end position="169"/>
    </location>
</feature>
<feature type="compositionally biased region" description="Pro residues" evidence="1">
    <location>
        <begin position="810"/>
        <end position="821"/>
    </location>
</feature>
<feature type="compositionally biased region" description="Basic and acidic residues" evidence="1">
    <location>
        <begin position="541"/>
        <end position="556"/>
    </location>
</feature>
<feature type="region of interest" description="Disordered" evidence="1">
    <location>
        <begin position="1"/>
        <end position="307"/>
    </location>
</feature>
<dbReference type="GO" id="GO:0003779">
    <property type="term" value="F:actin binding"/>
    <property type="evidence" value="ECO:0007669"/>
    <property type="project" value="InterPro"/>
</dbReference>